<dbReference type="Proteomes" id="UP001634394">
    <property type="component" value="Unassembled WGS sequence"/>
</dbReference>
<dbReference type="EMBL" id="JBJQND010000004">
    <property type="protein sequence ID" value="KAL3880031.1"/>
    <property type="molecule type" value="Genomic_DNA"/>
</dbReference>
<comment type="caution">
    <text evidence="3">The sequence shown here is derived from an EMBL/GenBank/DDBJ whole genome shotgun (WGS) entry which is preliminary data.</text>
</comment>
<dbReference type="PANTHER" id="PTHR47526:SF3">
    <property type="entry name" value="PHD-TYPE DOMAIN-CONTAINING PROTEIN"/>
    <property type="match status" value="1"/>
</dbReference>
<proteinExistence type="predicted"/>
<dbReference type="GO" id="GO:0008270">
    <property type="term" value="F:zinc ion binding"/>
    <property type="evidence" value="ECO:0007669"/>
    <property type="project" value="UniProtKB-KW"/>
</dbReference>
<accession>A0ABD3X342</accession>
<dbReference type="PROSITE" id="PS50966">
    <property type="entry name" value="ZF_SWIM"/>
    <property type="match status" value="1"/>
</dbReference>
<keyword evidence="1" id="KW-0479">Metal-binding</keyword>
<reference evidence="3 4" key="1">
    <citation type="submission" date="2024-11" db="EMBL/GenBank/DDBJ databases">
        <title>Chromosome-level genome assembly of the freshwater bivalve Anodonta woodiana.</title>
        <authorList>
            <person name="Chen X."/>
        </authorList>
    </citation>
    <scope>NUCLEOTIDE SEQUENCE [LARGE SCALE GENOMIC DNA]</scope>
    <source>
        <strain evidence="3">MN2024</strain>
        <tissue evidence="3">Gills</tissue>
    </source>
</reference>
<dbReference type="PANTHER" id="PTHR47526">
    <property type="entry name" value="ATP-DEPENDENT DNA HELICASE"/>
    <property type="match status" value="1"/>
</dbReference>
<gene>
    <name evidence="3" type="ORF">ACJMK2_032303</name>
</gene>
<protein>
    <recommendedName>
        <fullName evidence="2">SWIM-type domain-containing protein</fullName>
    </recommendedName>
</protein>
<evidence type="ECO:0000259" key="2">
    <source>
        <dbReference type="PROSITE" id="PS50966"/>
    </source>
</evidence>
<evidence type="ECO:0000313" key="4">
    <source>
        <dbReference type="Proteomes" id="UP001634394"/>
    </source>
</evidence>
<feature type="domain" description="SWIM-type" evidence="2">
    <location>
        <begin position="50"/>
        <end position="86"/>
    </location>
</feature>
<organism evidence="3 4">
    <name type="scientific">Sinanodonta woodiana</name>
    <name type="common">Chinese pond mussel</name>
    <name type="synonym">Anodonta woodiana</name>
    <dbReference type="NCBI Taxonomy" id="1069815"/>
    <lineage>
        <taxon>Eukaryota</taxon>
        <taxon>Metazoa</taxon>
        <taxon>Spiralia</taxon>
        <taxon>Lophotrochozoa</taxon>
        <taxon>Mollusca</taxon>
        <taxon>Bivalvia</taxon>
        <taxon>Autobranchia</taxon>
        <taxon>Heteroconchia</taxon>
        <taxon>Palaeoheterodonta</taxon>
        <taxon>Unionida</taxon>
        <taxon>Unionoidea</taxon>
        <taxon>Unionidae</taxon>
        <taxon>Unioninae</taxon>
        <taxon>Sinanodonta</taxon>
    </lineage>
</organism>
<dbReference type="InterPro" id="IPR007527">
    <property type="entry name" value="Znf_SWIM"/>
</dbReference>
<keyword evidence="4" id="KW-1185">Reference proteome</keyword>
<evidence type="ECO:0000313" key="3">
    <source>
        <dbReference type="EMBL" id="KAL3880031.1"/>
    </source>
</evidence>
<sequence length="213" mass="24053">MKAYKSLEAYNQFYSGWVHTCYVKDTGEHNIIRANVNRSQALSEKPHEVWVALLRSNGTVVTGHCTCMAGLGEVCSHVAALLFKVEASTRLGFNQVSCTSVPCQWNQNFTKKVSAATLKEISFQKLRCDNFHNKIPTTVQIVEPAKFADPSSFLQKLRKTNPNAVIFSITNPKPQPKLCGPSLHQFLVNCTVRRLWHSRKRDYSHSAKKYLPV</sequence>
<keyword evidence="1" id="KW-0862">Zinc</keyword>
<name>A0ABD3X342_SINWO</name>
<keyword evidence="1" id="KW-0863">Zinc-finger</keyword>
<dbReference type="AlphaFoldDB" id="A0ABD3X342"/>
<evidence type="ECO:0000256" key="1">
    <source>
        <dbReference type="PROSITE-ProRule" id="PRU00325"/>
    </source>
</evidence>